<dbReference type="AlphaFoldDB" id="A0AAW1P2W7"/>
<evidence type="ECO:0000313" key="7">
    <source>
        <dbReference type="EMBL" id="KAK9802913.1"/>
    </source>
</evidence>
<organism evidence="7 8">
    <name type="scientific">Symbiochloris irregularis</name>
    <dbReference type="NCBI Taxonomy" id="706552"/>
    <lineage>
        <taxon>Eukaryota</taxon>
        <taxon>Viridiplantae</taxon>
        <taxon>Chlorophyta</taxon>
        <taxon>core chlorophytes</taxon>
        <taxon>Trebouxiophyceae</taxon>
        <taxon>Trebouxiales</taxon>
        <taxon>Trebouxiaceae</taxon>
        <taxon>Symbiochloris</taxon>
    </lineage>
</organism>
<evidence type="ECO:0000256" key="5">
    <source>
        <dbReference type="ARBA" id="ARBA00022840"/>
    </source>
</evidence>
<dbReference type="PROSITE" id="PS50011">
    <property type="entry name" value="PROTEIN_KINASE_DOM"/>
    <property type="match status" value="1"/>
</dbReference>
<dbReference type="InterPro" id="IPR011009">
    <property type="entry name" value="Kinase-like_dom_sf"/>
</dbReference>
<dbReference type="Gene3D" id="3.30.200.20">
    <property type="entry name" value="Phosphorylase Kinase, domain 1"/>
    <property type="match status" value="1"/>
</dbReference>
<proteinExistence type="predicted"/>
<name>A0AAW1P2W7_9CHLO</name>
<evidence type="ECO:0000256" key="2">
    <source>
        <dbReference type="ARBA" id="ARBA00022679"/>
    </source>
</evidence>
<keyword evidence="3" id="KW-0547">Nucleotide-binding</keyword>
<evidence type="ECO:0000256" key="4">
    <source>
        <dbReference type="ARBA" id="ARBA00022777"/>
    </source>
</evidence>
<keyword evidence="5" id="KW-0067">ATP-binding</keyword>
<sequence>MTPTLQDRECNANYRAPRLQLSLRDFDLIEQVDSLYLGLEYCPQGELFQQITGRKALSMEQTRFYAAEIVDILSYLQSEQVVHRDLKPENLLLTAEGHLKLADFGSAKDLSNAEEAGAPDGMRANILAGTADYIAPEVLRNEVVTCAADLWALGCLIFQMLAGKPPFRDQTEYLTLERVSAGTYTAPDEFPEDALDLVQQLLVLEPTQRLGWGEEGMQRLKRHKFFSGVRWEGLRGQRAPAWLRREPLANLEDEGFNWELTSLLAALPLHIEHPVAGTPSGAPAELGGGLSGWASRSFAGLTSVFHWPDHLLLEQALPLAAVPKMGLPDVVRILDHLLLPLLDARAVSLLACTSRELRQAVYGSSPAIWEAAARRSLPEPHPLQQPATRSSIQASLQAYADATRNIRNSTATHKQVHHARCATFNATASHLAVMQLQEGWAVKIFETDSMRCVTSYEVTTDSARIQGGFRRFQDGVNAASNKHTLLNILTAQRHNLWA</sequence>
<keyword evidence="8" id="KW-1185">Reference proteome</keyword>
<comment type="caution">
    <text evidence="7">The sequence shown here is derived from an EMBL/GenBank/DDBJ whole genome shotgun (WGS) entry which is preliminary data.</text>
</comment>
<evidence type="ECO:0000259" key="6">
    <source>
        <dbReference type="PROSITE" id="PS50011"/>
    </source>
</evidence>
<keyword evidence="4" id="KW-0418">Kinase</keyword>
<dbReference type="PANTHER" id="PTHR24353">
    <property type="entry name" value="CYCLIC NUCLEOTIDE-DEPENDENT PROTEIN KINASE"/>
    <property type="match status" value="1"/>
</dbReference>
<keyword evidence="2" id="KW-0808">Transferase</keyword>
<dbReference type="InterPro" id="IPR008271">
    <property type="entry name" value="Ser/Thr_kinase_AS"/>
</dbReference>
<dbReference type="GO" id="GO:0004691">
    <property type="term" value="F:cAMP-dependent protein kinase activity"/>
    <property type="evidence" value="ECO:0007669"/>
    <property type="project" value="TreeGrafter"/>
</dbReference>
<dbReference type="SUPFAM" id="SSF56112">
    <property type="entry name" value="Protein kinase-like (PK-like)"/>
    <property type="match status" value="1"/>
</dbReference>
<dbReference type="EMBL" id="JALJOQ010000065">
    <property type="protein sequence ID" value="KAK9802913.1"/>
    <property type="molecule type" value="Genomic_DNA"/>
</dbReference>
<evidence type="ECO:0000256" key="1">
    <source>
        <dbReference type="ARBA" id="ARBA00022527"/>
    </source>
</evidence>
<feature type="domain" description="Protein kinase" evidence="6">
    <location>
        <begin position="1"/>
        <end position="226"/>
    </location>
</feature>
<dbReference type="SMART" id="SM00220">
    <property type="entry name" value="S_TKc"/>
    <property type="match status" value="1"/>
</dbReference>
<accession>A0AAW1P2W7</accession>
<evidence type="ECO:0000313" key="8">
    <source>
        <dbReference type="Proteomes" id="UP001465755"/>
    </source>
</evidence>
<keyword evidence="1" id="KW-0723">Serine/threonine-protein kinase</keyword>
<evidence type="ECO:0000256" key="3">
    <source>
        <dbReference type="ARBA" id="ARBA00022741"/>
    </source>
</evidence>
<reference evidence="7 8" key="1">
    <citation type="journal article" date="2024" name="Nat. Commun.">
        <title>Phylogenomics reveals the evolutionary origins of lichenization in chlorophyte algae.</title>
        <authorList>
            <person name="Puginier C."/>
            <person name="Libourel C."/>
            <person name="Otte J."/>
            <person name="Skaloud P."/>
            <person name="Haon M."/>
            <person name="Grisel S."/>
            <person name="Petersen M."/>
            <person name="Berrin J.G."/>
            <person name="Delaux P.M."/>
            <person name="Dal Grande F."/>
            <person name="Keller J."/>
        </authorList>
    </citation>
    <scope>NUCLEOTIDE SEQUENCE [LARGE SCALE GENOMIC DNA]</scope>
    <source>
        <strain evidence="7 8">SAG 2036</strain>
    </source>
</reference>
<dbReference type="GO" id="GO:0005524">
    <property type="term" value="F:ATP binding"/>
    <property type="evidence" value="ECO:0007669"/>
    <property type="project" value="UniProtKB-KW"/>
</dbReference>
<dbReference type="GO" id="GO:0005952">
    <property type="term" value="C:cAMP-dependent protein kinase complex"/>
    <property type="evidence" value="ECO:0007669"/>
    <property type="project" value="TreeGrafter"/>
</dbReference>
<dbReference type="PROSITE" id="PS00108">
    <property type="entry name" value="PROTEIN_KINASE_ST"/>
    <property type="match status" value="1"/>
</dbReference>
<dbReference type="InterPro" id="IPR000719">
    <property type="entry name" value="Prot_kinase_dom"/>
</dbReference>
<dbReference type="Proteomes" id="UP001465755">
    <property type="component" value="Unassembled WGS sequence"/>
</dbReference>
<dbReference type="Pfam" id="PF00069">
    <property type="entry name" value="Pkinase"/>
    <property type="match status" value="1"/>
</dbReference>
<dbReference type="PANTHER" id="PTHR24353:SF37">
    <property type="entry name" value="CAMP-DEPENDENT PROTEIN KINASE CATALYTIC SUBUNIT PRKX"/>
    <property type="match status" value="1"/>
</dbReference>
<dbReference type="Gene3D" id="1.10.510.10">
    <property type="entry name" value="Transferase(Phosphotransferase) domain 1"/>
    <property type="match status" value="1"/>
</dbReference>
<protein>
    <recommendedName>
        <fullName evidence="6">Protein kinase domain-containing protein</fullName>
    </recommendedName>
</protein>
<gene>
    <name evidence="7" type="ORF">WJX73_005752</name>
</gene>